<dbReference type="InterPro" id="IPR004101">
    <property type="entry name" value="Mur_ligase_C"/>
</dbReference>
<evidence type="ECO:0000313" key="16">
    <source>
        <dbReference type="EMBL" id="SJM63433.1"/>
    </source>
</evidence>
<proteinExistence type="inferred from homology"/>
<dbReference type="Gene3D" id="3.90.190.20">
    <property type="entry name" value="Mur ligase, C-terminal domain"/>
    <property type="match status" value="1"/>
</dbReference>
<keyword evidence="9 11" id="KW-0131">Cell cycle</keyword>
<feature type="domain" description="Mur ligase C-terminal" evidence="14">
    <location>
        <begin position="352"/>
        <end position="479"/>
    </location>
</feature>
<dbReference type="PROSITE" id="PS01011">
    <property type="entry name" value="FOLYLPOLYGLU_SYNT_1"/>
    <property type="match status" value="1"/>
</dbReference>
<dbReference type="Pfam" id="PF02875">
    <property type="entry name" value="Mur_ligase_C"/>
    <property type="match status" value="1"/>
</dbReference>
<dbReference type="InterPro" id="IPR035911">
    <property type="entry name" value="MurE/MurF_N"/>
</dbReference>
<evidence type="ECO:0000256" key="7">
    <source>
        <dbReference type="ARBA" id="ARBA00022960"/>
    </source>
</evidence>
<dbReference type="Gene3D" id="3.40.1390.10">
    <property type="entry name" value="MurE/MurF, N-terminal domain"/>
    <property type="match status" value="1"/>
</dbReference>
<dbReference type="GO" id="GO:0071555">
    <property type="term" value="P:cell wall organization"/>
    <property type="evidence" value="ECO:0007669"/>
    <property type="project" value="UniProtKB-KW"/>
</dbReference>
<evidence type="ECO:0000256" key="10">
    <source>
        <dbReference type="ARBA" id="ARBA00023316"/>
    </source>
</evidence>
<evidence type="ECO:0000256" key="12">
    <source>
        <dbReference type="RuleBase" id="RU004135"/>
    </source>
</evidence>
<dbReference type="GO" id="GO:0000287">
    <property type="term" value="F:magnesium ion binding"/>
    <property type="evidence" value="ECO:0007669"/>
    <property type="project" value="UniProtKB-UniRule"/>
</dbReference>
<evidence type="ECO:0000256" key="4">
    <source>
        <dbReference type="ARBA" id="ARBA00022618"/>
    </source>
</evidence>
<dbReference type="InterPro" id="IPR005761">
    <property type="entry name" value="UDP-N-AcMur-Glu-dNH2Pim_ligase"/>
</dbReference>
<evidence type="ECO:0000259" key="14">
    <source>
        <dbReference type="Pfam" id="PF02875"/>
    </source>
</evidence>
<dbReference type="EC" id="6.3.2.-" evidence="11"/>
<dbReference type="NCBIfam" id="TIGR01085">
    <property type="entry name" value="murE"/>
    <property type="match status" value="1"/>
</dbReference>
<dbReference type="Pfam" id="PF08245">
    <property type="entry name" value="Mur_ligase_M"/>
    <property type="match status" value="1"/>
</dbReference>
<dbReference type="InterPro" id="IPR036615">
    <property type="entry name" value="Mur_ligase_C_dom_sf"/>
</dbReference>
<dbReference type="GO" id="GO:0005524">
    <property type="term" value="F:ATP binding"/>
    <property type="evidence" value="ECO:0007669"/>
    <property type="project" value="UniProtKB-UniRule"/>
</dbReference>
<dbReference type="Gene3D" id="3.40.1190.10">
    <property type="entry name" value="Mur-like, catalytic domain"/>
    <property type="match status" value="1"/>
</dbReference>
<keyword evidence="6 11" id="KW-0067">ATP-binding</keyword>
<keyword evidence="7 11" id="KW-0133">Cell shape</keyword>
<dbReference type="InterPro" id="IPR018109">
    <property type="entry name" value="Folylpolyglutamate_synth_CS"/>
</dbReference>
<keyword evidence="10 11" id="KW-0961">Cell wall biogenesis/degradation</keyword>
<comment type="subcellular location">
    <subcellularLocation>
        <location evidence="11 12">Cytoplasm</location>
    </subcellularLocation>
</comment>
<dbReference type="HAMAP" id="MF_00208">
    <property type="entry name" value="MurE"/>
    <property type="match status" value="1"/>
</dbReference>
<dbReference type="GO" id="GO:0004326">
    <property type="term" value="F:tetrahydrofolylpolyglutamate synthase activity"/>
    <property type="evidence" value="ECO:0007669"/>
    <property type="project" value="InterPro"/>
</dbReference>
<name>A0A1R4G5S0_9MICO</name>
<feature type="binding site" evidence="11">
    <location>
        <begin position="128"/>
        <end position="134"/>
    </location>
    <ligand>
        <name>ATP</name>
        <dbReference type="ChEBI" id="CHEBI:30616"/>
    </ligand>
</feature>
<evidence type="ECO:0000256" key="8">
    <source>
        <dbReference type="ARBA" id="ARBA00022984"/>
    </source>
</evidence>
<dbReference type="NCBIfam" id="NF001126">
    <property type="entry name" value="PRK00139.1-4"/>
    <property type="match status" value="1"/>
</dbReference>
<keyword evidence="8 11" id="KW-0573">Peptidoglycan synthesis</keyword>
<evidence type="ECO:0000256" key="9">
    <source>
        <dbReference type="ARBA" id="ARBA00023306"/>
    </source>
</evidence>
<comment type="similarity">
    <text evidence="1 11">Belongs to the MurCDEF family. MurE subfamily.</text>
</comment>
<feature type="binding site" evidence="11">
    <location>
        <begin position="170"/>
        <end position="171"/>
    </location>
    <ligand>
        <name>UDP-N-acetyl-alpha-D-muramoyl-L-alanyl-D-glutamate</name>
        <dbReference type="ChEBI" id="CHEBI:83900"/>
    </ligand>
</feature>
<dbReference type="SUPFAM" id="SSF53623">
    <property type="entry name" value="MurD-like peptide ligases, catalytic domain"/>
    <property type="match status" value="1"/>
</dbReference>
<dbReference type="InterPro" id="IPR036565">
    <property type="entry name" value="Mur-like_cat_sf"/>
</dbReference>
<feature type="modified residue" description="N6-carboxylysine" evidence="11">
    <location>
        <position position="237"/>
    </location>
</feature>
<feature type="domain" description="Mur ligase N-terminal catalytic" evidence="13">
    <location>
        <begin position="38"/>
        <end position="110"/>
    </location>
</feature>
<evidence type="ECO:0000256" key="1">
    <source>
        <dbReference type="ARBA" id="ARBA00005898"/>
    </source>
</evidence>
<dbReference type="GO" id="GO:0008360">
    <property type="term" value="P:regulation of cell shape"/>
    <property type="evidence" value="ECO:0007669"/>
    <property type="project" value="UniProtKB-KW"/>
</dbReference>
<dbReference type="PANTHER" id="PTHR23135">
    <property type="entry name" value="MUR LIGASE FAMILY MEMBER"/>
    <property type="match status" value="1"/>
</dbReference>
<dbReference type="AlphaFoldDB" id="A0A1R4G5S0"/>
<accession>A0A1R4G5S0</accession>
<evidence type="ECO:0000256" key="11">
    <source>
        <dbReference type="HAMAP-Rule" id="MF_00208"/>
    </source>
</evidence>
<keyword evidence="17" id="KW-1185">Reference proteome</keyword>
<evidence type="ECO:0000256" key="3">
    <source>
        <dbReference type="ARBA" id="ARBA00022598"/>
    </source>
</evidence>
<dbReference type="PANTHER" id="PTHR23135:SF4">
    <property type="entry name" value="UDP-N-ACETYLMURAMOYL-L-ALANYL-D-GLUTAMATE--2,6-DIAMINOPIMELATE LIGASE MURE HOMOLOG, CHLOROPLASTIC"/>
    <property type="match status" value="1"/>
</dbReference>
<gene>
    <name evidence="11" type="primary">murE</name>
    <name evidence="16" type="ORF">CZ674_08950</name>
</gene>
<comment type="function">
    <text evidence="11">Catalyzes the addition of an amino acid to the nucleotide precursor UDP-N-acetylmuramoyl-L-alanyl-D-glutamate (UMAG) in the biosynthesis of bacterial cell-wall peptidoglycan.</text>
</comment>
<dbReference type="GeneID" id="303173338"/>
<comment type="pathway">
    <text evidence="11 12">Cell wall biogenesis; peptidoglycan biosynthesis.</text>
</comment>
<dbReference type="SUPFAM" id="SSF63418">
    <property type="entry name" value="MurE/MurF N-terminal domain"/>
    <property type="match status" value="1"/>
</dbReference>
<dbReference type="UniPathway" id="UPA00219"/>
<keyword evidence="5 11" id="KW-0547">Nucleotide-binding</keyword>
<comment type="PTM">
    <text evidence="11">Carboxylation is probably crucial for Mg(2+) binding and, consequently, for the gamma-phosphate positioning of ATP.</text>
</comment>
<feature type="binding site" evidence="11">
    <location>
        <position position="46"/>
    </location>
    <ligand>
        <name>UDP-N-acetyl-alpha-D-muramoyl-L-alanyl-D-glutamate</name>
        <dbReference type="ChEBI" id="CHEBI:83900"/>
    </ligand>
</feature>
<dbReference type="Pfam" id="PF01225">
    <property type="entry name" value="Mur_ligase"/>
    <property type="match status" value="1"/>
</dbReference>
<dbReference type="EMBL" id="FUHU01000038">
    <property type="protein sequence ID" value="SJM63433.1"/>
    <property type="molecule type" value="Genomic_DNA"/>
</dbReference>
<feature type="binding site" evidence="11">
    <location>
        <position position="197"/>
    </location>
    <ligand>
        <name>UDP-N-acetyl-alpha-D-muramoyl-L-alanyl-D-glutamate</name>
        <dbReference type="ChEBI" id="CHEBI:83900"/>
    </ligand>
</feature>
<evidence type="ECO:0000259" key="13">
    <source>
        <dbReference type="Pfam" id="PF01225"/>
    </source>
</evidence>
<evidence type="ECO:0000259" key="15">
    <source>
        <dbReference type="Pfam" id="PF08245"/>
    </source>
</evidence>
<keyword evidence="3 11" id="KW-0436">Ligase</keyword>
<comment type="cofactor">
    <cofactor evidence="11">
        <name>Mg(2+)</name>
        <dbReference type="ChEBI" id="CHEBI:18420"/>
    </cofactor>
</comment>
<dbReference type="Proteomes" id="UP000195787">
    <property type="component" value="Unassembled WGS sequence"/>
</dbReference>
<evidence type="ECO:0000256" key="5">
    <source>
        <dbReference type="ARBA" id="ARBA00022741"/>
    </source>
</evidence>
<keyword evidence="4 11" id="KW-0132">Cell division</keyword>
<protein>
    <recommendedName>
        <fullName evidence="11">UDP-N-acetylmuramyl-tripeptide synthetase</fullName>
        <ecNumber evidence="11">6.3.2.-</ecNumber>
    </recommendedName>
    <alternativeName>
        <fullName evidence="11">UDP-MurNAc-tripeptide synthetase</fullName>
    </alternativeName>
</protein>
<dbReference type="GO" id="GO:0009252">
    <property type="term" value="P:peptidoglycan biosynthetic process"/>
    <property type="evidence" value="ECO:0007669"/>
    <property type="project" value="UniProtKB-UniRule"/>
</dbReference>
<organism evidence="16 17">
    <name type="scientific">Agrococcus casei LMG 22410</name>
    <dbReference type="NCBI Taxonomy" id="1255656"/>
    <lineage>
        <taxon>Bacteria</taxon>
        <taxon>Bacillati</taxon>
        <taxon>Actinomycetota</taxon>
        <taxon>Actinomycetes</taxon>
        <taxon>Micrococcales</taxon>
        <taxon>Microbacteriaceae</taxon>
        <taxon>Agrococcus</taxon>
    </lineage>
</organism>
<evidence type="ECO:0000256" key="2">
    <source>
        <dbReference type="ARBA" id="ARBA00022490"/>
    </source>
</evidence>
<dbReference type="GO" id="GO:0051301">
    <property type="term" value="P:cell division"/>
    <property type="evidence" value="ECO:0007669"/>
    <property type="project" value="UniProtKB-KW"/>
</dbReference>
<evidence type="ECO:0000256" key="6">
    <source>
        <dbReference type="ARBA" id="ARBA00022840"/>
    </source>
</evidence>
<comment type="caution">
    <text evidence="11">Lacks conserved residue(s) required for the propagation of feature annotation.</text>
</comment>
<feature type="domain" description="Mur ligase central" evidence="15">
    <location>
        <begin position="126"/>
        <end position="327"/>
    </location>
</feature>
<dbReference type="InterPro" id="IPR000713">
    <property type="entry name" value="Mur_ligase_N"/>
</dbReference>
<dbReference type="InterPro" id="IPR013221">
    <property type="entry name" value="Mur_ligase_cen"/>
</dbReference>
<dbReference type="RefSeq" id="WP_234988528.1">
    <property type="nucleotide sequence ID" value="NZ_FUHU01000038.1"/>
</dbReference>
<feature type="binding site" evidence="11">
    <location>
        <position position="205"/>
    </location>
    <ligand>
        <name>UDP-N-acetyl-alpha-D-muramoyl-L-alanyl-D-glutamate</name>
        <dbReference type="ChEBI" id="CHEBI:83900"/>
    </ligand>
</feature>
<evidence type="ECO:0000313" key="17">
    <source>
        <dbReference type="Proteomes" id="UP000195787"/>
    </source>
</evidence>
<keyword evidence="2 11" id="KW-0963">Cytoplasm</keyword>
<sequence length="511" mass="55827">MESAAPSSLRPEHQPSRSLATLVDDFDLDVHGDPDGVEVSGITVASNQVQPGDIFVALPGARTHGAKYAPQAAEAGAVAIVTDEAGAAQLDLRIPVITLDEPRAALGGLASWVYRTAERAPKLYGITGTNGKTSTAFILESLLRNLGFETGLSTTAERHIGDEVYSSALTTPEASELHGMIARMSEEGARAAVLEVSAQAVERHRIEGIRFEVVGFTNLSHDHLDDYGSMEAYFEVKLDLFTPDRAERGVVCVDTVWGERLAEETRIPITTYSLNRAERADWTVEIWDQTADFTSFTLTGRDDRSIEVTIPFIGTHMAENTALAILMLVEDGFEIDAITEAIDRGIRNAIPGRLERVSGDEGPRVFVDYGHSPDAFEQTLKALKHVSEGRVIMVFGADGDRDKTKRADMGRIAGRLADFTVVTDYNPRFEDPVAIRQQILEGIAEIDGAEYIEVAPEEDAIRAAVERAERSDTIVWFGPGEVDYREVKGVDEPFSAREEARRALIEAGWPA</sequence>
<dbReference type="SUPFAM" id="SSF53244">
    <property type="entry name" value="MurD-like peptide ligases, peptide-binding domain"/>
    <property type="match status" value="1"/>
</dbReference>
<keyword evidence="11" id="KW-0460">Magnesium</keyword>
<reference evidence="16 17" key="1">
    <citation type="submission" date="2017-02" db="EMBL/GenBank/DDBJ databases">
        <authorList>
            <person name="Peterson S.W."/>
        </authorList>
    </citation>
    <scope>NUCLEOTIDE SEQUENCE [LARGE SCALE GENOMIC DNA]</scope>
    <source>
        <strain evidence="16 17">LMG 22410</strain>
    </source>
</reference>
<dbReference type="GO" id="GO:0005737">
    <property type="term" value="C:cytoplasm"/>
    <property type="evidence" value="ECO:0007669"/>
    <property type="project" value="UniProtKB-SubCell"/>
</dbReference>